<evidence type="ECO:0000313" key="1">
    <source>
        <dbReference type="EMBL" id="MBB5236039.1"/>
    </source>
</evidence>
<reference evidence="1 2" key="1">
    <citation type="submission" date="2020-08" db="EMBL/GenBank/DDBJ databases">
        <title>Genomic Encyclopedia of Type Strains, Phase IV (KMG-IV): sequencing the most valuable type-strain genomes for metagenomic binning, comparative biology and taxonomic classification.</title>
        <authorList>
            <person name="Goeker M."/>
        </authorList>
    </citation>
    <scope>NUCLEOTIDE SEQUENCE [LARGE SCALE GENOMIC DNA]</scope>
    <source>
        <strain evidence="1 2">DSM 101791</strain>
    </source>
</reference>
<organism evidence="1 2">
    <name type="scientific">Deinococcus budaensis</name>
    <dbReference type="NCBI Taxonomy" id="1665626"/>
    <lineage>
        <taxon>Bacteria</taxon>
        <taxon>Thermotogati</taxon>
        <taxon>Deinococcota</taxon>
        <taxon>Deinococci</taxon>
        <taxon>Deinococcales</taxon>
        <taxon>Deinococcaceae</taxon>
        <taxon>Deinococcus</taxon>
    </lineage>
</organism>
<dbReference type="PRINTS" id="PR00081">
    <property type="entry name" value="GDHRDH"/>
</dbReference>
<accession>A0A7W8GIN5</accession>
<name>A0A7W8GIN5_9DEIO</name>
<dbReference type="InterPro" id="IPR036291">
    <property type="entry name" value="NAD(P)-bd_dom_sf"/>
</dbReference>
<evidence type="ECO:0000313" key="2">
    <source>
        <dbReference type="Proteomes" id="UP000525389"/>
    </source>
</evidence>
<dbReference type="AlphaFoldDB" id="A0A7W8GIN5"/>
<gene>
    <name evidence="1" type="ORF">HNQ09_003504</name>
</gene>
<dbReference type="Proteomes" id="UP000525389">
    <property type="component" value="Unassembled WGS sequence"/>
</dbReference>
<dbReference type="RefSeq" id="WP_184031667.1">
    <property type="nucleotide sequence ID" value="NZ_JACHFN010000019.1"/>
</dbReference>
<dbReference type="EMBL" id="JACHFN010000019">
    <property type="protein sequence ID" value="MBB5236039.1"/>
    <property type="molecule type" value="Genomic_DNA"/>
</dbReference>
<dbReference type="PANTHER" id="PTHR44147:SF2">
    <property type="entry name" value="DEHYDROGENASE_REDUCTASE SDR FAMILY MEMBER 1"/>
    <property type="match status" value="1"/>
</dbReference>
<protein>
    <submittedName>
        <fullName evidence="1">NAD(P)-dependent dehydrogenase (Short-subunit alcohol dehydrogenase family)</fullName>
    </submittedName>
</protein>
<dbReference type="Gene3D" id="3.40.50.720">
    <property type="entry name" value="NAD(P)-binding Rossmann-like Domain"/>
    <property type="match status" value="1"/>
</dbReference>
<proteinExistence type="predicted"/>
<dbReference type="PANTHER" id="PTHR44147">
    <property type="entry name" value="DEHYDROGENASE/REDUCTASE SDR FAMILY MEMBER 1"/>
    <property type="match status" value="1"/>
</dbReference>
<dbReference type="InterPro" id="IPR002347">
    <property type="entry name" value="SDR_fam"/>
</dbReference>
<dbReference type="SUPFAM" id="SSF51735">
    <property type="entry name" value="NAD(P)-binding Rossmann-fold domains"/>
    <property type="match status" value="1"/>
</dbReference>
<keyword evidence="2" id="KW-1185">Reference proteome</keyword>
<dbReference type="NCBIfam" id="NF006159">
    <property type="entry name" value="PRK08303.1"/>
    <property type="match status" value="1"/>
</dbReference>
<comment type="caution">
    <text evidence="1">The sequence shown here is derived from an EMBL/GenBank/DDBJ whole genome shotgun (WGS) entry which is preliminary data.</text>
</comment>
<sequence length="309" mass="33251">MTGDLLPAAPALAGKVAVVAGATRGAGRGIATELGALGATVVCTGRSTRAGPSDLGRERNRPETIEETAEIVTAAGGRGVPLRCDYLDEADVGRLAERLGAEFGGLDVLVNDVWGGERHSEWGKKAWELDLGKARALIEGGLWTHLVTGRYLLPLLRPGGLIVEVTDGDGWAYRGNLIYDLAKTGVMRLAQGWAHELEGDGRGITSVSVTPGFLRSEEMLAHFGVQEASWRDATARDPNFAESETPRLVGRGIAALAADPQKRRFDGRALASWTLMDEYGFSDVDGRKPHWGRWFREVLGRQVITPDQV</sequence>
<dbReference type="Pfam" id="PF00106">
    <property type="entry name" value="adh_short"/>
    <property type="match status" value="1"/>
</dbReference>